<evidence type="ECO:0000313" key="5">
    <source>
        <dbReference type="EMBL" id="WCT55945.1"/>
    </source>
</evidence>
<name>A0AAX3M1F8_9BACL</name>
<dbReference type="InterPro" id="IPR050922">
    <property type="entry name" value="LytR/CpsA/Psr_CW_biosynth"/>
</dbReference>
<protein>
    <submittedName>
        <fullName evidence="5">LCP family protein</fullName>
    </submittedName>
</protein>
<dbReference type="AlphaFoldDB" id="A0AAX3M1F8"/>
<feature type="compositionally biased region" description="Basic and acidic residues" evidence="2">
    <location>
        <begin position="316"/>
        <end position="328"/>
    </location>
</feature>
<dbReference type="Pfam" id="PF03816">
    <property type="entry name" value="LytR_cpsA_psr"/>
    <property type="match status" value="1"/>
</dbReference>
<dbReference type="InterPro" id="IPR004474">
    <property type="entry name" value="LytR_CpsA_psr"/>
</dbReference>
<gene>
    <name evidence="5" type="ORF">PQ456_22830</name>
</gene>
<keyword evidence="3" id="KW-0812">Transmembrane</keyword>
<evidence type="ECO:0000259" key="4">
    <source>
        <dbReference type="Pfam" id="PF03816"/>
    </source>
</evidence>
<reference evidence="5 6" key="1">
    <citation type="submission" date="2023-02" db="EMBL/GenBank/DDBJ databases">
        <title>Genome sequence of Paenibacillus kyungheensis KACC 18744.</title>
        <authorList>
            <person name="Kim S."/>
            <person name="Heo J."/>
            <person name="Kwon S.-W."/>
        </authorList>
    </citation>
    <scope>NUCLEOTIDE SEQUENCE [LARGE SCALE GENOMIC DNA]</scope>
    <source>
        <strain evidence="5 6">KACC 18744</strain>
    </source>
</reference>
<dbReference type="EMBL" id="CP117416">
    <property type="protein sequence ID" value="WCT55945.1"/>
    <property type="molecule type" value="Genomic_DNA"/>
</dbReference>
<organism evidence="5 6">
    <name type="scientific">Paenibacillus kyungheensis</name>
    <dbReference type="NCBI Taxonomy" id="1452732"/>
    <lineage>
        <taxon>Bacteria</taxon>
        <taxon>Bacillati</taxon>
        <taxon>Bacillota</taxon>
        <taxon>Bacilli</taxon>
        <taxon>Bacillales</taxon>
        <taxon>Paenibacillaceae</taxon>
        <taxon>Paenibacillus</taxon>
    </lineage>
</organism>
<keyword evidence="6" id="KW-1185">Reference proteome</keyword>
<keyword evidence="3" id="KW-0472">Membrane</keyword>
<proteinExistence type="inferred from homology"/>
<dbReference type="KEGG" id="pka:PQ456_22830"/>
<evidence type="ECO:0000256" key="1">
    <source>
        <dbReference type="ARBA" id="ARBA00006068"/>
    </source>
</evidence>
<dbReference type="PANTHER" id="PTHR33392">
    <property type="entry name" value="POLYISOPRENYL-TEICHOIC ACID--PEPTIDOGLYCAN TEICHOIC ACID TRANSFERASE TAGU"/>
    <property type="match status" value="1"/>
</dbReference>
<evidence type="ECO:0000256" key="2">
    <source>
        <dbReference type="SAM" id="MobiDB-lite"/>
    </source>
</evidence>
<dbReference type="Gene3D" id="3.40.630.190">
    <property type="entry name" value="LCP protein"/>
    <property type="match status" value="1"/>
</dbReference>
<accession>A0AAX3M1F8</accession>
<dbReference type="PANTHER" id="PTHR33392:SF6">
    <property type="entry name" value="POLYISOPRENYL-TEICHOIC ACID--PEPTIDOGLYCAN TEICHOIC ACID TRANSFERASE TAGU"/>
    <property type="match status" value="1"/>
</dbReference>
<keyword evidence="3" id="KW-1133">Transmembrane helix</keyword>
<feature type="transmembrane region" description="Helical" evidence="3">
    <location>
        <begin position="7"/>
        <end position="25"/>
    </location>
</feature>
<dbReference type="Proteomes" id="UP001220509">
    <property type="component" value="Chromosome"/>
</dbReference>
<dbReference type="RefSeq" id="WP_273614287.1">
    <property type="nucleotide sequence ID" value="NZ_CP117416.1"/>
</dbReference>
<comment type="similarity">
    <text evidence="1">Belongs to the LytR/CpsA/Psr (LCP) family.</text>
</comment>
<feature type="region of interest" description="Disordered" evidence="2">
    <location>
        <begin position="316"/>
        <end position="340"/>
    </location>
</feature>
<evidence type="ECO:0000256" key="3">
    <source>
        <dbReference type="SAM" id="Phobius"/>
    </source>
</evidence>
<dbReference type="NCBIfam" id="TIGR00350">
    <property type="entry name" value="lytR_cpsA_psr"/>
    <property type="match status" value="1"/>
</dbReference>
<feature type="domain" description="Cell envelope-related transcriptional attenuator" evidence="4">
    <location>
        <begin position="89"/>
        <end position="233"/>
    </location>
</feature>
<evidence type="ECO:0000313" key="6">
    <source>
        <dbReference type="Proteomes" id="UP001220509"/>
    </source>
</evidence>
<sequence>MARKRKIAIGAAIALVVVAGSLFLLRKPISALMFDWFVAGSIEDQLAQTYQPVRQIGGEQEATEALPVLTEPFSMLLVGSDQRDNETARSDTLIYAVMRPLESKVLLISIPRDTYTEIIGKDKKDKINHAFAFGGIKMTMDTVENLMDEKLQYYATINFQGLIDSVDALGGIKLPIEEDIVNKDPNHEQFTIKGGKPIYSGQEALYYVRYREDSDFRRTKRQQIFLQALADQAIQLNQIEKIPQLLDIMGTNFKTDMRPQTITGLASQILRTGKPEVTSFTIAGDGEYVDGVYYEVPRESEIKEARDLIDEWMKSDASDSDINNRDSADGATDTAGSLIH</sequence>